<protein>
    <submittedName>
        <fullName evidence="1">LANO_0B05050g1_1</fullName>
    </submittedName>
</protein>
<dbReference type="SUPFAM" id="SSF52540">
    <property type="entry name" value="P-loop containing nucleoside triphosphate hydrolases"/>
    <property type="match status" value="1"/>
</dbReference>
<name>A0A1G4IYC3_9SACH</name>
<dbReference type="InterPro" id="IPR027417">
    <property type="entry name" value="P-loop_NTPase"/>
</dbReference>
<gene>
    <name evidence="1" type="ORF">LANO_0B05050G</name>
</gene>
<dbReference type="Gene3D" id="3.40.50.300">
    <property type="entry name" value="P-loop containing nucleotide triphosphate hydrolases"/>
    <property type="match status" value="1"/>
</dbReference>
<keyword evidence="2" id="KW-1185">Reference proteome</keyword>
<reference evidence="2" key="1">
    <citation type="submission" date="2016-03" db="EMBL/GenBank/DDBJ databases">
        <authorList>
            <person name="Devillers Hugo."/>
        </authorList>
    </citation>
    <scope>NUCLEOTIDE SEQUENCE [LARGE SCALE GENOMIC DNA]</scope>
</reference>
<dbReference type="Proteomes" id="UP000189911">
    <property type="component" value="Chromosome B"/>
</dbReference>
<accession>A0A1G4IYC3</accession>
<sequence>MDISELTQSYKGRKDDPKLYGELWSRLKLDQSFIHVILSNQLVHQHLQDLNSCLATDCIERRLVTFTAINCEPSLVFGRSITSEVFQAIITTIEHYETDPYDRGVCLCLFNTILRISECDQDITFLVQNMNFIEKLAASKANAVDLMEFIYLTATHPCIPEGDAMLWIKELYLSGILWWLRTNLIQPKKLDLLEMIFESTIKSVFHTLIQNLQVALRSQNILKPLQFCSVYEFTKLLKDFNLSAHCNVVDILALKLKAQKDKANLQILKYFTRPPQSYDEMGPRLFSEDLSGTGVWISPSRNMFIHALKSHMHEFVQFQYDVKNFLSAVNSRFSEAEAGLQGTSKYATSHFTLDLDEKLQFTQLKIDRNEITKNNHLTPEWCDLPGRLLILSKKNREYTDVHVREVIEEGNVLYLQISSRVPSDFCDSKLACVLNRELNFQYSNLKHARNNALKHRKKWSATDMSRLLTTNELSKSLLISNVFRNSTEIDDVMNNSLDGEKQKEKKRRVQNMTTAVSIDAKEGTWSNIESIRSQLKLELTSEQIKTIVRGLQQNICLVNGNVGTGKSTVLASILDNVFLNAYYHSFKCRTIVICDTDETCQKINGLLQFVPSSSVICWSKDLEPLLNAKLDEVKSLLLRVQEIAITLGIPGDHSTTIEAAQYFFQHFLKPVLQEYSAVTSLQADLSKFPLLELQSSSAASREQSIADVSCEIATIFEQLEKWQSLFLPGSSAKAAWESCDLLILTKAQFGDVLLKKDLNMASFQNLVICNASYFQPLEIWQALSVSTEWQKIIITGDFVNGPIPFVVQQFVNADMLQLQLTWAFDTTAEILSARSPHIQGCDPVPGLWKSLQLIKSPGEVLKNVNWDEAEYCVFLYAYLRLVGYPWHSISIVTLSMYQKHAVETEFQNWQQNPLTKNLLKPKFINSLDRNFSHRNEIIIVSTAGSVPNVSYLSRLAKRGLLILTCHSSESLQVTKAERYPNVNARELRNMQEILGLKELKSMTNKLLKNR</sequence>
<dbReference type="AlphaFoldDB" id="A0A1G4IYC3"/>
<evidence type="ECO:0000313" key="2">
    <source>
        <dbReference type="Proteomes" id="UP000189911"/>
    </source>
</evidence>
<organism evidence="1 2">
    <name type="scientific">Lachancea nothofagi CBS 11611</name>
    <dbReference type="NCBI Taxonomy" id="1266666"/>
    <lineage>
        <taxon>Eukaryota</taxon>
        <taxon>Fungi</taxon>
        <taxon>Dikarya</taxon>
        <taxon>Ascomycota</taxon>
        <taxon>Saccharomycotina</taxon>
        <taxon>Saccharomycetes</taxon>
        <taxon>Saccharomycetales</taxon>
        <taxon>Saccharomycetaceae</taxon>
        <taxon>Lachancea</taxon>
    </lineage>
</organism>
<dbReference type="OrthoDB" id="1879at2759"/>
<evidence type="ECO:0000313" key="1">
    <source>
        <dbReference type="EMBL" id="SCU82081.1"/>
    </source>
</evidence>
<proteinExistence type="predicted"/>
<dbReference type="EMBL" id="LT598450">
    <property type="protein sequence ID" value="SCU82081.1"/>
    <property type="molecule type" value="Genomic_DNA"/>
</dbReference>